<feature type="non-terminal residue" evidence="1">
    <location>
        <position position="1"/>
    </location>
</feature>
<accession>A0ABN9BD94</accession>
<reference evidence="1" key="1">
    <citation type="submission" date="2023-05" db="EMBL/GenBank/DDBJ databases">
        <authorList>
            <person name="Stuckert A."/>
        </authorList>
    </citation>
    <scope>NUCLEOTIDE SEQUENCE</scope>
</reference>
<dbReference type="Proteomes" id="UP001162483">
    <property type="component" value="Unassembled WGS sequence"/>
</dbReference>
<organism evidence="1 2">
    <name type="scientific">Staurois parvus</name>
    <dbReference type="NCBI Taxonomy" id="386267"/>
    <lineage>
        <taxon>Eukaryota</taxon>
        <taxon>Metazoa</taxon>
        <taxon>Chordata</taxon>
        <taxon>Craniata</taxon>
        <taxon>Vertebrata</taxon>
        <taxon>Euteleostomi</taxon>
        <taxon>Amphibia</taxon>
        <taxon>Batrachia</taxon>
        <taxon>Anura</taxon>
        <taxon>Neobatrachia</taxon>
        <taxon>Ranoidea</taxon>
        <taxon>Ranidae</taxon>
        <taxon>Staurois</taxon>
    </lineage>
</organism>
<gene>
    <name evidence="1" type="ORF">SPARVUS_LOCUS2678135</name>
</gene>
<evidence type="ECO:0000313" key="2">
    <source>
        <dbReference type="Proteomes" id="UP001162483"/>
    </source>
</evidence>
<evidence type="ECO:0000313" key="1">
    <source>
        <dbReference type="EMBL" id="CAI9545563.1"/>
    </source>
</evidence>
<dbReference type="EMBL" id="CATNWA010003530">
    <property type="protein sequence ID" value="CAI9545563.1"/>
    <property type="molecule type" value="Genomic_DNA"/>
</dbReference>
<keyword evidence="2" id="KW-1185">Reference proteome</keyword>
<proteinExistence type="predicted"/>
<comment type="caution">
    <text evidence="1">The sequence shown here is derived from an EMBL/GenBank/DDBJ whole genome shotgun (WGS) entry which is preliminary data.</text>
</comment>
<sequence length="62" mass="6986">LHLAQCSQTSTILLTTAKTQTCSSDCQTEKRDSSFQRTHLHRSRVQWRLAGLLLFPVASTLL</sequence>
<protein>
    <submittedName>
        <fullName evidence="1">Uncharacterized protein</fullName>
    </submittedName>
</protein>
<name>A0ABN9BD94_9NEOB</name>